<feature type="binding site" evidence="8">
    <location>
        <position position="46"/>
    </location>
    <ligand>
        <name>substrate</name>
    </ligand>
</feature>
<keyword evidence="3 8" id="KW-0641">Proline biosynthesis</keyword>
<dbReference type="Pfam" id="PF00696">
    <property type="entry name" value="AA_kinase"/>
    <property type="match status" value="1"/>
</dbReference>
<feature type="domain" description="PUA" evidence="9">
    <location>
        <begin position="266"/>
        <end position="348"/>
    </location>
</feature>
<dbReference type="InterPro" id="IPR002478">
    <property type="entry name" value="PUA"/>
</dbReference>
<dbReference type="InterPro" id="IPR019797">
    <property type="entry name" value="Glutamate_5-kinase_CS"/>
</dbReference>
<dbReference type="Proteomes" id="UP000267841">
    <property type="component" value="Unassembled WGS sequence"/>
</dbReference>
<dbReference type="InterPro" id="IPR015947">
    <property type="entry name" value="PUA-like_sf"/>
</dbReference>
<dbReference type="PANTHER" id="PTHR43654">
    <property type="entry name" value="GLUTAMATE 5-KINASE"/>
    <property type="match status" value="1"/>
</dbReference>
<dbReference type="Gene3D" id="2.30.130.10">
    <property type="entry name" value="PUA domain"/>
    <property type="match status" value="1"/>
</dbReference>
<dbReference type="SUPFAM" id="SSF53633">
    <property type="entry name" value="Carbamate kinase-like"/>
    <property type="match status" value="1"/>
</dbReference>
<feature type="binding site" evidence="8">
    <location>
        <begin position="202"/>
        <end position="208"/>
    </location>
    <ligand>
        <name>ATP</name>
        <dbReference type="ChEBI" id="CHEBI:30616"/>
    </ligand>
</feature>
<feature type="binding site" evidence="8">
    <location>
        <position position="135"/>
    </location>
    <ligand>
        <name>substrate</name>
    </ligand>
</feature>
<dbReference type="SMART" id="SM00359">
    <property type="entry name" value="PUA"/>
    <property type="match status" value="1"/>
</dbReference>
<evidence type="ECO:0000313" key="11">
    <source>
        <dbReference type="Proteomes" id="UP000267841"/>
    </source>
</evidence>
<evidence type="ECO:0000256" key="6">
    <source>
        <dbReference type="ARBA" id="ARBA00022777"/>
    </source>
</evidence>
<dbReference type="PRINTS" id="PR00474">
    <property type="entry name" value="GLU5KINASE"/>
</dbReference>
<organism evidence="10 11">
    <name type="scientific">Hydrogenivirga caldilitoris</name>
    <dbReference type="NCBI Taxonomy" id="246264"/>
    <lineage>
        <taxon>Bacteria</taxon>
        <taxon>Pseudomonadati</taxon>
        <taxon>Aquificota</taxon>
        <taxon>Aquificia</taxon>
        <taxon>Aquificales</taxon>
        <taxon>Aquificaceae</taxon>
        <taxon>Hydrogenivirga</taxon>
    </lineage>
</organism>
<dbReference type="GO" id="GO:0005524">
    <property type="term" value="F:ATP binding"/>
    <property type="evidence" value="ECO:0007669"/>
    <property type="project" value="UniProtKB-KW"/>
</dbReference>
<dbReference type="CDD" id="cd21157">
    <property type="entry name" value="PUA_G5K"/>
    <property type="match status" value="1"/>
</dbReference>
<dbReference type="EMBL" id="RCCJ01000001">
    <property type="protein sequence ID" value="RLJ70917.1"/>
    <property type="molecule type" value="Genomic_DNA"/>
</dbReference>
<gene>
    <name evidence="8" type="primary">proB</name>
    <name evidence="10" type="ORF">BCF55_1205</name>
</gene>
<dbReference type="EC" id="2.7.2.11" evidence="8"/>
<reference evidence="10 11" key="1">
    <citation type="submission" date="2018-10" db="EMBL/GenBank/DDBJ databases">
        <title>Genomic Encyclopedia of Archaeal and Bacterial Type Strains, Phase II (KMG-II): from individual species to whole genera.</title>
        <authorList>
            <person name="Goeker M."/>
        </authorList>
    </citation>
    <scope>NUCLEOTIDE SEQUENCE [LARGE SCALE GENOMIC DNA]</scope>
    <source>
        <strain evidence="10 11">DSM 16510</strain>
    </source>
</reference>
<dbReference type="InterPro" id="IPR036974">
    <property type="entry name" value="PUA_sf"/>
</dbReference>
<dbReference type="RefSeq" id="WP_121011414.1">
    <property type="nucleotide sequence ID" value="NZ_RCCJ01000001.1"/>
</dbReference>
<proteinExistence type="inferred from homology"/>
<dbReference type="InterPro" id="IPR001057">
    <property type="entry name" value="Glu/AcGlu_kinase"/>
</dbReference>
<dbReference type="PROSITE" id="PS00902">
    <property type="entry name" value="GLUTAMATE_5_KINASE"/>
    <property type="match status" value="1"/>
</dbReference>
<dbReference type="UniPathway" id="UPA00098">
    <property type="reaction ID" value="UER00359"/>
</dbReference>
<feature type="binding site" evidence="8">
    <location>
        <position position="6"/>
    </location>
    <ligand>
        <name>ATP</name>
        <dbReference type="ChEBI" id="CHEBI:30616"/>
    </ligand>
</feature>
<evidence type="ECO:0000256" key="7">
    <source>
        <dbReference type="ARBA" id="ARBA00022840"/>
    </source>
</evidence>
<keyword evidence="7 8" id="KW-0067">ATP-binding</keyword>
<keyword evidence="4 8" id="KW-0808">Transferase</keyword>
<dbReference type="Gene3D" id="3.40.1160.10">
    <property type="entry name" value="Acetylglutamate kinase-like"/>
    <property type="match status" value="1"/>
</dbReference>
<dbReference type="NCBIfam" id="TIGR01027">
    <property type="entry name" value="proB"/>
    <property type="match status" value="1"/>
</dbReference>
<dbReference type="InterPro" id="IPR011529">
    <property type="entry name" value="Glu_5kinase"/>
</dbReference>
<keyword evidence="6 8" id="KW-0418">Kinase</keyword>
<dbReference type="InterPro" id="IPR036393">
    <property type="entry name" value="AceGlu_kinase-like_sf"/>
</dbReference>
<evidence type="ECO:0000256" key="2">
    <source>
        <dbReference type="ARBA" id="ARBA00022605"/>
    </source>
</evidence>
<dbReference type="GO" id="GO:0055129">
    <property type="term" value="P:L-proline biosynthetic process"/>
    <property type="evidence" value="ECO:0007669"/>
    <property type="project" value="UniProtKB-UniRule"/>
</dbReference>
<evidence type="ECO:0000256" key="4">
    <source>
        <dbReference type="ARBA" id="ARBA00022679"/>
    </source>
</evidence>
<evidence type="ECO:0000259" key="9">
    <source>
        <dbReference type="SMART" id="SM00359"/>
    </source>
</evidence>
<dbReference type="PANTHER" id="PTHR43654:SF1">
    <property type="entry name" value="ISOPENTENYL PHOSPHATE KINASE"/>
    <property type="match status" value="1"/>
</dbReference>
<evidence type="ECO:0000256" key="3">
    <source>
        <dbReference type="ARBA" id="ARBA00022650"/>
    </source>
</evidence>
<feature type="binding site" evidence="8">
    <location>
        <position position="147"/>
    </location>
    <ligand>
        <name>substrate</name>
    </ligand>
</feature>
<comment type="pathway">
    <text evidence="8">Amino-acid biosynthesis; L-proline biosynthesis; L-glutamate 5-semialdehyde from L-glutamate: step 1/2.</text>
</comment>
<dbReference type="Pfam" id="PF01472">
    <property type="entry name" value="PUA"/>
    <property type="match status" value="1"/>
</dbReference>
<dbReference type="SUPFAM" id="SSF88697">
    <property type="entry name" value="PUA domain-like"/>
    <property type="match status" value="1"/>
</dbReference>
<dbReference type="CDD" id="cd04242">
    <property type="entry name" value="AAK_G5K_ProB"/>
    <property type="match status" value="1"/>
</dbReference>
<dbReference type="AlphaFoldDB" id="A0A497XPN0"/>
<dbReference type="InterPro" id="IPR005715">
    <property type="entry name" value="Glu_5kinase/COase_Synthase"/>
</dbReference>
<keyword evidence="1 8" id="KW-0963">Cytoplasm</keyword>
<accession>A0A497XPN0</accession>
<comment type="subcellular location">
    <subcellularLocation>
        <location evidence="8">Cytoplasm</location>
    </subcellularLocation>
</comment>
<dbReference type="HAMAP" id="MF_00456">
    <property type="entry name" value="ProB"/>
    <property type="match status" value="1"/>
</dbReference>
<keyword evidence="11" id="KW-1185">Reference proteome</keyword>
<comment type="similarity">
    <text evidence="8">Belongs to the glutamate 5-kinase family.</text>
</comment>
<evidence type="ECO:0000256" key="8">
    <source>
        <dbReference type="HAMAP-Rule" id="MF_00456"/>
    </source>
</evidence>
<dbReference type="PIRSF" id="PIRSF000729">
    <property type="entry name" value="GK"/>
    <property type="match status" value="1"/>
</dbReference>
<dbReference type="GO" id="GO:0003723">
    <property type="term" value="F:RNA binding"/>
    <property type="evidence" value="ECO:0007669"/>
    <property type="project" value="InterPro"/>
</dbReference>
<evidence type="ECO:0000256" key="1">
    <source>
        <dbReference type="ARBA" id="ARBA00022490"/>
    </source>
</evidence>
<comment type="caution">
    <text evidence="8">Lacks conserved residue(s) required for the propagation of feature annotation.</text>
</comment>
<comment type="caution">
    <text evidence="10">The sequence shown here is derived from an EMBL/GenBank/DDBJ whole genome shotgun (WGS) entry which is preliminary data.</text>
</comment>
<protein>
    <recommendedName>
        <fullName evidence="8">Glutamate 5-kinase</fullName>
        <ecNumber evidence="8">2.7.2.11</ecNumber>
    </recommendedName>
    <alternativeName>
        <fullName evidence="8">Gamma-glutamyl kinase</fullName>
        <shortName evidence="8">GK</shortName>
    </alternativeName>
</protein>
<sequence>MRIVFKVGSNLLQTERNDIDLKFIAKLAESFKELREKGDQLLLVSSGAVLCGAKKLGYGEKPNELTLRQALAGIGQAYLMHLYDTVFSNYGLTVAQVLLTNDIFRKENEDRFANAQNTLEKLLELGVIPVVNENDTVAVSELVFGDNDFLSVYVSYMLKADLLVILSSAGGLLDEEGNLVQEVRDMEEAFRFVKGTGSKFGSGGMRSKLEATRLAVSIGIPVIITGKEDNLVEVRELKTAGTLFRPVQRRLRGRLKSIAMIEEPKGAIVIDDGAVEALRKGMSLLPAGVIRAEGSFSAGDVVSVMNSEGIVIGKGRVNFSKDEIEKVKGLKGAEVKKLLKTQKEEVIHRDHLVVFQ</sequence>
<dbReference type="InterPro" id="IPR001048">
    <property type="entry name" value="Asp/Glu/Uridylate_kinase"/>
</dbReference>
<comment type="function">
    <text evidence="8">Catalyzes the transfer of a phosphate group to glutamate to form L-glutamate 5-phosphate.</text>
</comment>
<evidence type="ECO:0000256" key="5">
    <source>
        <dbReference type="ARBA" id="ARBA00022741"/>
    </source>
</evidence>
<keyword evidence="2 8" id="KW-0028">Amino-acid biosynthesis</keyword>
<evidence type="ECO:0000313" key="10">
    <source>
        <dbReference type="EMBL" id="RLJ70917.1"/>
    </source>
</evidence>
<dbReference type="FunFam" id="3.40.1160.10:FF:000006">
    <property type="entry name" value="Glutamate 5-kinase"/>
    <property type="match status" value="1"/>
</dbReference>
<name>A0A497XPN0_9AQUI</name>
<dbReference type="GO" id="GO:0004349">
    <property type="term" value="F:glutamate 5-kinase activity"/>
    <property type="evidence" value="ECO:0007669"/>
    <property type="project" value="UniProtKB-UniRule"/>
</dbReference>
<comment type="catalytic activity">
    <reaction evidence="8">
        <text>L-glutamate + ATP = L-glutamyl 5-phosphate + ADP</text>
        <dbReference type="Rhea" id="RHEA:14877"/>
        <dbReference type="ChEBI" id="CHEBI:29985"/>
        <dbReference type="ChEBI" id="CHEBI:30616"/>
        <dbReference type="ChEBI" id="CHEBI:58274"/>
        <dbReference type="ChEBI" id="CHEBI:456216"/>
        <dbReference type="EC" id="2.7.2.11"/>
    </reaction>
</comment>
<dbReference type="GO" id="GO:0005829">
    <property type="term" value="C:cytosol"/>
    <property type="evidence" value="ECO:0007669"/>
    <property type="project" value="TreeGrafter"/>
</dbReference>
<dbReference type="OrthoDB" id="9804434at2"/>
<dbReference type="InterPro" id="IPR041739">
    <property type="entry name" value="G5K_ProB"/>
</dbReference>
<keyword evidence="5 8" id="KW-0547">Nucleotide-binding</keyword>
<dbReference type="PROSITE" id="PS50890">
    <property type="entry name" value="PUA"/>
    <property type="match status" value="1"/>
</dbReference>